<dbReference type="Gene3D" id="3.40.50.1820">
    <property type="entry name" value="alpha/beta hydrolase"/>
    <property type="match status" value="1"/>
</dbReference>
<proteinExistence type="predicted"/>
<keyword evidence="4" id="KW-1185">Reference proteome</keyword>
<sequence>MFILRTLTMKKHLFISLFTLISFFAFAQQKSGITVEHVIGAFNQNLKDSLYNMMTPQMKSALGKDGSDNLLGQLMNQLGKITSTKNISTADAEIQRYNLTFERPLVTILLVIKNGQIAGIRQLSRPTSASGLVRKESTDNYTLGKAPAMLFGTLLLPPKTLEKIPIVLMIGGSGPTDRNMNQGDALVTNSFAMLADTLAANGIASLRYDKRGVAKSAQALINNTIVMDNYVDDASAFVDQLNKDERFSKVIVLGHSEGSSIAIAAALKSHPAGLICLSGYDTDLGTVLEGQLSKTLEATDLKLSKTILGNLKKGNLYHGELSPATKNLFSPTTQEYLISAMRHHAAFELKKINTPILVISGSTDLQIGTNSGQKLAKANSKASFLAIQGMNHVLKNAPMDKEENLKTYTNGELPINAELGKNIVSFIKNLK</sequence>
<gene>
    <name evidence="3" type="ORF">GCM10022289_00380</name>
</gene>
<dbReference type="PANTHER" id="PTHR43265">
    <property type="entry name" value="ESTERASE ESTD"/>
    <property type="match status" value="1"/>
</dbReference>
<protein>
    <recommendedName>
        <fullName evidence="2">Serine aminopeptidase S33 domain-containing protein</fullName>
    </recommendedName>
</protein>
<feature type="domain" description="Serine aminopeptidase S33" evidence="2">
    <location>
        <begin position="189"/>
        <end position="392"/>
    </location>
</feature>
<reference evidence="4" key="1">
    <citation type="journal article" date="2019" name="Int. J. Syst. Evol. Microbiol.">
        <title>The Global Catalogue of Microorganisms (GCM) 10K type strain sequencing project: providing services to taxonomists for standard genome sequencing and annotation.</title>
        <authorList>
            <consortium name="The Broad Institute Genomics Platform"/>
            <consortium name="The Broad Institute Genome Sequencing Center for Infectious Disease"/>
            <person name="Wu L."/>
            <person name="Ma J."/>
        </authorList>
    </citation>
    <scope>NUCLEOTIDE SEQUENCE [LARGE SCALE GENOMIC DNA]</scope>
    <source>
        <strain evidence="4">JCM 17626</strain>
    </source>
</reference>
<dbReference type="EMBL" id="BAABBY010000001">
    <property type="protein sequence ID" value="GAA4195744.1"/>
    <property type="molecule type" value="Genomic_DNA"/>
</dbReference>
<dbReference type="Proteomes" id="UP001501772">
    <property type="component" value="Unassembled WGS sequence"/>
</dbReference>
<feature type="signal peptide" evidence="1">
    <location>
        <begin position="1"/>
        <end position="27"/>
    </location>
</feature>
<evidence type="ECO:0000313" key="3">
    <source>
        <dbReference type="EMBL" id="GAA4195744.1"/>
    </source>
</evidence>
<dbReference type="PANTHER" id="PTHR43265:SF1">
    <property type="entry name" value="ESTERASE ESTD"/>
    <property type="match status" value="1"/>
</dbReference>
<evidence type="ECO:0000313" key="4">
    <source>
        <dbReference type="Proteomes" id="UP001501772"/>
    </source>
</evidence>
<evidence type="ECO:0000256" key="1">
    <source>
        <dbReference type="SAM" id="SignalP"/>
    </source>
</evidence>
<comment type="caution">
    <text evidence="3">The sequence shown here is derived from an EMBL/GenBank/DDBJ whole genome shotgun (WGS) entry which is preliminary data.</text>
</comment>
<organism evidence="3 4">
    <name type="scientific">Pedobacter jeongneungensis</name>
    <dbReference type="NCBI Taxonomy" id="947309"/>
    <lineage>
        <taxon>Bacteria</taxon>
        <taxon>Pseudomonadati</taxon>
        <taxon>Bacteroidota</taxon>
        <taxon>Sphingobacteriia</taxon>
        <taxon>Sphingobacteriales</taxon>
        <taxon>Sphingobacteriaceae</taxon>
        <taxon>Pedobacter</taxon>
    </lineage>
</organism>
<dbReference type="InterPro" id="IPR053145">
    <property type="entry name" value="AB_hydrolase_Est10"/>
</dbReference>
<dbReference type="InterPro" id="IPR029058">
    <property type="entry name" value="AB_hydrolase_fold"/>
</dbReference>
<keyword evidence="1" id="KW-0732">Signal</keyword>
<feature type="chain" id="PRO_5045432027" description="Serine aminopeptidase S33 domain-containing protein" evidence="1">
    <location>
        <begin position="28"/>
        <end position="431"/>
    </location>
</feature>
<name>A0ABP8B1J1_9SPHI</name>
<dbReference type="Pfam" id="PF12146">
    <property type="entry name" value="Hydrolase_4"/>
    <property type="match status" value="1"/>
</dbReference>
<evidence type="ECO:0000259" key="2">
    <source>
        <dbReference type="Pfam" id="PF12146"/>
    </source>
</evidence>
<dbReference type="SUPFAM" id="SSF53474">
    <property type="entry name" value="alpha/beta-Hydrolases"/>
    <property type="match status" value="1"/>
</dbReference>
<accession>A0ABP8B1J1</accession>
<dbReference type="InterPro" id="IPR022742">
    <property type="entry name" value="Hydrolase_4"/>
</dbReference>